<dbReference type="Proteomes" id="UP001172083">
    <property type="component" value="Unassembled WGS sequence"/>
</dbReference>
<dbReference type="EC" id="3.5.1.28" evidence="2"/>
<reference evidence="5" key="1">
    <citation type="submission" date="2023-06" db="EMBL/GenBank/DDBJ databases">
        <title>Genomic of Agaribacillus aureum.</title>
        <authorList>
            <person name="Wang G."/>
        </authorList>
    </citation>
    <scope>NUCLEOTIDE SEQUENCE</scope>
    <source>
        <strain evidence="5">BMA12</strain>
    </source>
</reference>
<dbReference type="GO" id="GO:0008745">
    <property type="term" value="F:N-acetylmuramoyl-L-alanine amidase activity"/>
    <property type="evidence" value="ECO:0007669"/>
    <property type="project" value="UniProtKB-EC"/>
</dbReference>
<dbReference type="SUPFAM" id="SSF53187">
    <property type="entry name" value="Zn-dependent exopeptidases"/>
    <property type="match status" value="1"/>
</dbReference>
<name>A0ABT8L081_9BACT</name>
<dbReference type="Pfam" id="PF01520">
    <property type="entry name" value="Amidase_3"/>
    <property type="match status" value="1"/>
</dbReference>
<keyword evidence="6" id="KW-1185">Reference proteome</keyword>
<comment type="caution">
    <text evidence="5">The sequence shown here is derived from an EMBL/GenBank/DDBJ whole genome shotgun (WGS) entry which is preliminary data.</text>
</comment>
<dbReference type="EMBL" id="JAUJEB010000001">
    <property type="protein sequence ID" value="MDN5211144.1"/>
    <property type="molecule type" value="Genomic_DNA"/>
</dbReference>
<dbReference type="CDD" id="cd02696">
    <property type="entry name" value="MurNAc-LAA"/>
    <property type="match status" value="1"/>
</dbReference>
<dbReference type="InterPro" id="IPR050695">
    <property type="entry name" value="N-acetylmuramoyl_amidase_3"/>
</dbReference>
<evidence type="ECO:0000256" key="2">
    <source>
        <dbReference type="ARBA" id="ARBA00011901"/>
    </source>
</evidence>
<gene>
    <name evidence="5" type="ORF">QQ020_03755</name>
</gene>
<dbReference type="PANTHER" id="PTHR30404">
    <property type="entry name" value="N-ACETYLMURAMOYL-L-ALANINE AMIDASE"/>
    <property type="match status" value="1"/>
</dbReference>
<evidence type="ECO:0000256" key="1">
    <source>
        <dbReference type="ARBA" id="ARBA00001561"/>
    </source>
</evidence>
<proteinExistence type="predicted"/>
<dbReference type="Gene3D" id="3.40.630.40">
    <property type="entry name" value="Zn-dependent exopeptidases"/>
    <property type="match status" value="1"/>
</dbReference>
<organism evidence="5 6">
    <name type="scientific">Agaribacillus aureus</name>
    <dbReference type="NCBI Taxonomy" id="3051825"/>
    <lineage>
        <taxon>Bacteria</taxon>
        <taxon>Pseudomonadati</taxon>
        <taxon>Bacteroidota</taxon>
        <taxon>Cytophagia</taxon>
        <taxon>Cytophagales</taxon>
        <taxon>Splendidivirgaceae</taxon>
        <taxon>Agaribacillus</taxon>
    </lineage>
</organism>
<dbReference type="InterPro" id="IPR002508">
    <property type="entry name" value="MurNAc-LAA_cat"/>
</dbReference>
<evidence type="ECO:0000259" key="4">
    <source>
        <dbReference type="Pfam" id="PF01520"/>
    </source>
</evidence>
<protein>
    <recommendedName>
        <fullName evidence="2">N-acetylmuramoyl-L-alanine amidase</fullName>
        <ecNumber evidence="2">3.5.1.28</ecNumber>
    </recommendedName>
</protein>
<dbReference type="PANTHER" id="PTHR30404:SF0">
    <property type="entry name" value="N-ACETYLMURAMOYL-L-ALANINE AMIDASE AMIC"/>
    <property type="match status" value="1"/>
</dbReference>
<sequence length="419" mass="48303">MNKFFRNKILYLSLRFLFNLLSLLLLIGIPEAFSQDSTYLALRPKPGDGILSFLERYNVLDSCDQQYFYQLNNIEEKHGLKLERLYQLPIRVYQYNGKSIRTTIGISDYEQAKTIESYNDDLAAKGVKPGDYRSEDKLWVPHRFFDCDSELPQPADSLAEKEAEVVDKPIETVVFPLLGKNDEVVDIRGDQLKNHIYYLVSGHGGPDPGAIGKYGGSNLCEDEYAYDVTLRLANNLIRYGAQVYMIVQDENDGIRSGTILPCDTDETCYGGSKIPRNQLARLKQRADTINRLYRKHRKEGNKIQRLLIFHVDSRSTNERVDLFFYHLAKSKSGKKMAEGLREHIDEKYGLHQKNRGYNGTVVTRNLYMLKKTLPTSVYIELGNIRNKMDQKRFVLETNRQALANWFMEGVIKYETSVSD</sequence>
<keyword evidence="3 5" id="KW-0378">Hydrolase</keyword>
<evidence type="ECO:0000313" key="5">
    <source>
        <dbReference type="EMBL" id="MDN5211144.1"/>
    </source>
</evidence>
<comment type="catalytic activity">
    <reaction evidence="1">
        <text>Hydrolyzes the link between N-acetylmuramoyl residues and L-amino acid residues in certain cell-wall glycopeptides.</text>
        <dbReference type="EC" id="3.5.1.28"/>
    </reaction>
</comment>
<evidence type="ECO:0000313" key="6">
    <source>
        <dbReference type="Proteomes" id="UP001172083"/>
    </source>
</evidence>
<accession>A0ABT8L081</accession>
<feature type="domain" description="MurNAc-LAA" evidence="4">
    <location>
        <begin position="199"/>
        <end position="411"/>
    </location>
</feature>
<evidence type="ECO:0000256" key="3">
    <source>
        <dbReference type="ARBA" id="ARBA00022801"/>
    </source>
</evidence>
<dbReference type="RefSeq" id="WP_346756479.1">
    <property type="nucleotide sequence ID" value="NZ_JAUJEB010000001.1"/>
</dbReference>